<sequence length="50" mass="5452">MSKTERGRFIETMPLAGFPLCAKPEALAELAKPVRLPECEAEEAKPLGQP</sequence>
<reference evidence="1 2" key="1">
    <citation type="submission" date="2024-06" db="EMBL/GenBank/DDBJ databases">
        <title>Genomic Encyclopedia of Type Strains, Phase IV (KMG-IV): sequencing the most valuable type-strain genomes for metagenomic binning, comparative biology and taxonomic classification.</title>
        <authorList>
            <person name="Goeker M."/>
        </authorList>
    </citation>
    <scope>NUCLEOTIDE SEQUENCE [LARGE SCALE GENOMIC DNA]</scope>
    <source>
        <strain evidence="1 2">DSM 29846</strain>
    </source>
</reference>
<accession>A0ABV2I446</accession>
<name>A0ABV2I446_9HYPH</name>
<proteinExistence type="predicted"/>
<protein>
    <recommendedName>
        <fullName evidence="3">Lytic murein transglycosylase</fullName>
    </recommendedName>
</protein>
<dbReference type="Proteomes" id="UP001549036">
    <property type="component" value="Unassembled WGS sequence"/>
</dbReference>
<organism evidence="1 2">
    <name type="scientific">Mesorhizobium shonense</name>
    <dbReference type="NCBI Taxonomy" id="1209948"/>
    <lineage>
        <taxon>Bacteria</taxon>
        <taxon>Pseudomonadati</taxon>
        <taxon>Pseudomonadota</taxon>
        <taxon>Alphaproteobacteria</taxon>
        <taxon>Hyphomicrobiales</taxon>
        <taxon>Phyllobacteriaceae</taxon>
        <taxon>Mesorhizobium</taxon>
    </lineage>
</organism>
<evidence type="ECO:0000313" key="1">
    <source>
        <dbReference type="EMBL" id="MET3597092.1"/>
    </source>
</evidence>
<evidence type="ECO:0008006" key="3">
    <source>
        <dbReference type="Google" id="ProtNLM"/>
    </source>
</evidence>
<dbReference type="EMBL" id="JBEPLM010000020">
    <property type="protein sequence ID" value="MET3597092.1"/>
    <property type="molecule type" value="Genomic_DNA"/>
</dbReference>
<comment type="caution">
    <text evidence="1">The sequence shown here is derived from an EMBL/GenBank/DDBJ whole genome shotgun (WGS) entry which is preliminary data.</text>
</comment>
<keyword evidence="2" id="KW-1185">Reference proteome</keyword>
<evidence type="ECO:0000313" key="2">
    <source>
        <dbReference type="Proteomes" id="UP001549036"/>
    </source>
</evidence>
<gene>
    <name evidence="1" type="ORF">ABID26_006516</name>
</gene>